<comment type="subcellular location">
    <subcellularLocation>
        <location evidence="1">Cell membrane</location>
        <topology evidence="1">Multi-pass membrane protein</topology>
    </subcellularLocation>
</comment>
<evidence type="ECO:0000256" key="7">
    <source>
        <dbReference type="SAM" id="Phobius"/>
    </source>
</evidence>
<evidence type="ECO:0000313" key="9">
    <source>
        <dbReference type="EMBL" id="MEQ4483047.1"/>
    </source>
</evidence>
<keyword evidence="2" id="KW-1003">Cell membrane</keyword>
<comment type="caution">
    <text evidence="9">The sequence shown here is derived from an EMBL/GenBank/DDBJ whole genome shotgun (WGS) entry which is preliminary data.</text>
</comment>
<keyword evidence="7" id="KW-0812">Transmembrane</keyword>
<keyword evidence="7" id="KW-1133">Transmembrane helix</keyword>
<evidence type="ECO:0000256" key="3">
    <source>
        <dbReference type="ARBA" id="ARBA00022553"/>
    </source>
</evidence>
<dbReference type="CDD" id="cd06225">
    <property type="entry name" value="HAMP"/>
    <property type="match status" value="1"/>
</dbReference>
<gene>
    <name evidence="9" type="ORF">QJS35_11635</name>
</gene>
<dbReference type="Proteomes" id="UP001493487">
    <property type="component" value="Unassembled WGS sequence"/>
</dbReference>
<accession>A0ABV1KTF0</accession>
<dbReference type="Pfam" id="PF00672">
    <property type="entry name" value="HAMP"/>
    <property type="match status" value="1"/>
</dbReference>
<evidence type="ECO:0000256" key="5">
    <source>
        <dbReference type="ARBA" id="ARBA00022777"/>
    </source>
</evidence>
<keyword evidence="5 9" id="KW-0418">Kinase</keyword>
<name>A0ABV1KTF0_9BACL</name>
<reference evidence="9 10" key="1">
    <citation type="journal article" date="2023" name="Genome Announc.">
        <title>Pan-Genome Analyses of the Genus Cohnella and Proposal of the Novel Species Cohnella silvisoli sp. nov., Isolated from Forest Soil.</title>
        <authorList>
            <person name="Wang C."/>
            <person name="Mao L."/>
            <person name="Bao G."/>
            <person name="Zhu H."/>
        </authorList>
    </citation>
    <scope>NUCLEOTIDE SEQUENCE [LARGE SCALE GENOMIC DNA]</scope>
    <source>
        <strain evidence="9 10">NL03-T5-1</strain>
    </source>
</reference>
<dbReference type="InterPro" id="IPR003660">
    <property type="entry name" value="HAMP_dom"/>
</dbReference>
<keyword evidence="3" id="KW-0597">Phosphoprotein</keyword>
<dbReference type="SMART" id="SM00304">
    <property type="entry name" value="HAMP"/>
    <property type="match status" value="1"/>
</dbReference>
<dbReference type="PANTHER" id="PTHR34220">
    <property type="entry name" value="SENSOR HISTIDINE KINASE YPDA"/>
    <property type="match status" value="1"/>
</dbReference>
<dbReference type="InterPro" id="IPR036890">
    <property type="entry name" value="HATPase_C_sf"/>
</dbReference>
<dbReference type="SMART" id="SM00387">
    <property type="entry name" value="HATPase_c"/>
    <property type="match status" value="1"/>
</dbReference>
<dbReference type="Gene3D" id="6.10.340.10">
    <property type="match status" value="1"/>
</dbReference>
<dbReference type="InterPro" id="IPR003594">
    <property type="entry name" value="HATPase_dom"/>
</dbReference>
<evidence type="ECO:0000256" key="1">
    <source>
        <dbReference type="ARBA" id="ARBA00004651"/>
    </source>
</evidence>
<dbReference type="EMBL" id="JASKHM010000006">
    <property type="protein sequence ID" value="MEQ4483047.1"/>
    <property type="molecule type" value="Genomic_DNA"/>
</dbReference>
<dbReference type="EC" id="2.7.13.3" evidence="9"/>
<evidence type="ECO:0000259" key="8">
    <source>
        <dbReference type="PROSITE" id="PS50885"/>
    </source>
</evidence>
<keyword evidence="10" id="KW-1185">Reference proteome</keyword>
<feature type="transmembrane region" description="Helical" evidence="7">
    <location>
        <begin position="307"/>
        <end position="326"/>
    </location>
</feature>
<protein>
    <submittedName>
        <fullName evidence="9">Sensor histidine kinase</fullName>
        <ecNumber evidence="9">2.7.13.3</ecNumber>
    </submittedName>
</protein>
<organism evidence="9 10">
    <name type="scientific">Cohnella silvisoli</name>
    <dbReference type="NCBI Taxonomy" id="2873699"/>
    <lineage>
        <taxon>Bacteria</taxon>
        <taxon>Bacillati</taxon>
        <taxon>Bacillota</taxon>
        <taxon>Bacilli</taxon>
        <taxon>Bacillales</taxon>
        <taxon>Paenibacillaceae</taxon>
        <taxon>Cohnella</taxon>
    </lineage>
</organism>
<feature type="transmembrane region" description="Helical" evidence="7">
    <location>
        <begin position="18"/>
        <end position="38"/>
    </location>
</feature>
<feature type="domain" description="HAMP" evidence="8">
    <location>
        <begin position="328"/>
        <end position="380"/>
    </location>
</feature>
<dbReference type="RefSeq" id="WP_232184161.1">
    <property type="nucleotide sequence ID" value="NZ_JAIOAP010000002.1"/>
</dbReference>
<dbReference type="GO" id="GO:0004673">
    <property type="term" value="F:protein histidine kinase activity"/>
    <property type="evidence" value="ECO:0007669"/>
    <property type="project" value="UniProtKB-EC"/>
</dbReference>
<sequence>MPKPHRGLFQNISIKNKILILCISTVLIPLLILSYFAAQISSKAIIEKARHSSLREIALVERNLASITTNAEDYIRILVLDYRLQETMDKIAKMDRSLLQELEEKVVLSEVLGNVTFPATRMSAASIVLNDGSFIELGAVDASSLKPVFDKAYIREIIDRQKPVWSSLFPISYRYGMQTSENGFAISKSIVHKYSGETLGVALLFLSEKELSSVYKEQSAELDKRFYLVDDRGMIISSGNKDHLYRPFDELTEGQRNFLTQDGTRVGTLFDQKMLITVKTFDKLNWKIVNIVPLHEITVEKDNIVKLIAFVGCLCLLAAVTAAYMLSNRISKPILRLAQAMKSVIRGNMDVRTKLTSSDEIGILSGGFDRMMDQMKKLMSDIYLEQQAKRESEFKLMQSQIKPHFLYNTLETIVSLSKLGLMNDAITATKNLAGFYRISLSNGNDRIRVEEEVQLTRDYLSILFYRYVEFMDYRIEVEESILGYAVPKLTLQPIVENAVYHGLKKRMTKGMLVVKGYAEKETIVFEIEDDGVGMDETTIREMLKAREEGHGSQSFGVGSVHSRIRLLYGEEYGLTIESRIGQYTRVTIRLPKQKLHERGEPDAESSDRG</sequence>
<dbReference type="PANTHER" id="PTHR34220:SF7">
    <property type="entry name" value="SENSOR HISTIDINE KINASE YPDA"/>
    <property type="match status" value="1"/>
</dbReference>
<dbReference type="Gene3D" id="3.30.565.10">
    <property type="entry name" value="Histidine kinase-like ATPase, C-terminal domain"/>
    <property type="match status" value="1"/>
</dbReference>
<proteinExistence type="predicted"/>
<keyword evidence="4 9" id="KW-0808">Transferase</keyword>
<dbReference type="InterPro" id="IPR050640">
    <property type="entry name" value="Bact_2-comp_sensor_kinase"/>
</dbReference>
<dbReference type="SUPFAM" id="SSF55874">
    <property type="entry name" value="ATPase domain of HSP90 chaperone/DNA topoisomerase II/histidine kinase"/>
    <property type="match status" value="1"/>
</dbReference>
<dbReference type="PROSITE" id="PS50885">
    <property type="entry name" value="HAMP"/>
    <property type="match status" value="1"/>
</dbReference>
<dbReference type="InterPro" id="IPR010559">
    <property type="entry name" value="Sig_transdc_His_kin_internal"/>
</dbReference>
<dbReference type="Pfam" id="PF06580">
    <property type="entry name" value="His_kinase"/>
    <property type="match status" value="1"/>
</dbReference>
<dbReference type="Pfam" id="PF02518">
    <property type="entry name" value="HATPase_c"/>
    <property type="match status" value="1"/>
</dbReference>
<evidence type="ECO:0000256" key="4">
    <source>
        <dbReference type="ARBA" id="ARBA00022679"/>
    </source>
</evidence>
<evidence type="ECO:0000256" key="2">
    <source>
        <dbReference type="ARBA" id="ARBA00022475"/>
    </source>
</evidence>
<dbReference type="SUPFAM" id="SSF158472">
    <property type="entry name" value="HAMP domain-like"/>
    <property type="match status" value="1"/>
</dbReference>
<evidence type="ECO:0000313" key="10">
    <source>
        <dbReference type="Proteomes" id="UP001493487"/>
    </source>
</evidence>
<keyword evidence="6 7" id="KW-0472">Membrane</keyword>
<dbReference type="Gene3D" id="3.30.450.20">
    <property type="entry name" value="PAS domain"/>
    <property type="match status" value="1"/>
</dbReference>
<evidence type="ECO:0000256" key="6">
    <source>
        <dbReference type="ARBA" id="ARBA00023136"/>
    </source>
</evidence>